<dbReference type="InterPro" id="IPR017853">
    <property type="entry name" value="GH"/>
</dbReference>
<dbReference type="Gene3D" id="3.20.20.80">
    <property type="entry name" value="Glycosidases"/>
    <property type="match status" value="1"/>
</dbReference>
<comment type="similarity">
    <text evidence="1 4">Belongs to the glycosyl hydrolase 2 family.</text>
</comment>
<dbReference type="GO" id="GO:0005975">
    <property type="term" value="P:carbohydrate metabolic process"/>
    <property type="evidence" value="ECO:0007669"/>
    <property type="project" value="InterPro"/>
</dbReference>
<dbReference type="InterPro" id="IPR006101">
    <property type="entry name" value="Glyco_hydro_2"/>
</dbReference>
<evidence type="ECO:0000256" key="2">
    <source>
        <dbReference type="ARBA" id="ARBA00022801"/>
    </source>
</evidence>
<evidence type="ECO:0000256" key="3">
    <source>
        <dbReference type="ARBA" id="ARBA00023295"/>
    </source>
</evidence>
<dbReference type="GO" id="GO:0004553">
    <property type="term" value="F:hydrolase activity, hydrolyzing O-glycosyl compounds"/>
    <property type="evidence" value="ECO:0007669"/>
    <property type="project" value="InterPro"/>
</dbReference>
<dbReference type="EMBL" id="SDKC01000001">
    <property type="protein sequence ID" value="RXS74845.1"/>
    <property type="molecule type" value="Genomic_DNA"/>
</dbReference>
<dbReference type="PROSITE" id="PS00719">
    <property type="entry name" value="GLYCOSYL_HYDROL_F2_1"/>
    <property type="match status" value="1"/>
</dbReference>
<dbReference type="SUPFAM" id="SSF51445">
    <property type="entry name" value="(Trans)glycosidases"/>
    <property type="match status" value="1"/>
</dbReference>
<dbReference type="Gene3D" id="2.60.40.10">
    <property type="entry name" value="Immunoglobulins"/>
    <property type="match status" value="3"/>
</dbReference>
<dbReference type="Pfam" id="PF18565">
    <property type="entry name" value="Glyco_hydro2_C5"/>
    <property type="match status" value="1"/>
</dbReference>
<feature type="domain" description="Glycoside hydrolase family 2" evidence="9">
    <location>
        <begin position="748"/>
        <end position="834"/>
    </location>
</feature>
<feature type="domain" description="Glycosyl hydrolases family 2 sugar binding" evidence="7">
    <location>
        <begin position="81"/>
        <end position="171"/>
    </location>
</feature>
<dbReference type="Pfam" id="PF00703">
    <property type="entry name" value="Glyco_hydro_2"/>
    <property type="match status" value="1"/>
</dbReference>
<evidence type="ECO:0000259" key="7">
    <source>
        <dbReference type="Pfam" id="PF02837"/>
    </source>
</evidence>
<evidence type="ECO:0000256" key="1">
    <source>
        <dbReference type="ARBA" id="ARBA00007401"/>
    </source>
</evidence>
<dbReference type="PRINTS" id="PR00132">
    <property type="entry name" value="GLHYDRLASE2"/>
</dbReference>
<dbReference type="Pfam" id="PF16355">
    <property type="entry name" value="DUF4982"/>
    <property type="match status" value="1"/>
</dbReference>
<dbReference type="SUPFAM" id="SSF49785">
    <property type="entry name" value="Galactose-binding domain-like"/>
    <property type="match status" value="1"/>
</dbReference>
<dbReference type="Pfam" id="PF02837">
    <property type="entry name" value="Glyco_hydro_2_N"/>
    <property type="match status" value="1"/>
</dbReference>
<dbReference type="InterPro" id="IPR051913">
    <property type="entry name" value="GH2_Domain-Containing"/>
</dbReference>
<dbReference type="Gene3D" id="2.60.120.260">
    <property type="entry name" value="Galactose-binding domain-like"/>
    <property type="match status" value="1"/>
</dbReference>
<dbReference type="InterPro" id="IPR008979">
    <property type="entry name" value="Galactose-bd-like_sf"/>
</dbReference>
<keyword evidence="2 4" id="KW-0378">Hydrolase</keyword>
<dbReference type="InterPro" id="IPR032311">
    <property type="entry name" value="DUF4982"/>
</dbReference>
<accession>A0A4V1NRT2</accession>
<dbReference type="InterPro" id="IPR006103">
    <property type="entry name" value="Glyco_hydro_2_cat"/>
</dbReference>
<dbReference type="Pfam" id="PF02836">
    <property type="entry name" value="Glyco_hydro_2_C"/>
    <property type="match status" value="1"/>
</dbReference>
<dbReference type="Proteomes" id="UP000290106">
    <property type="component" value="Unassembled WGS sequence"/>
</dbReference>
<dbReference type="PANTHER" id="PTHR42732">
    <property type="entry name" value="BETA-GALACTOSIDASE"/>
    <property type="match status" value="1"/>
</dbReference>
<gene>
    <name evidence="10" type="ORF">ETP43_06160</name>
</gene>
<feature type="domain" description="Glycoside hydrolase family 2 catalytic" evidence="6">
    <location>
        <begin position="297"/>
        <end position="448"/>
    </location>
</feature>
<keyword evidence="3 4" id="KW-0326">Glycosidase</keyword>
<feature type="domain" description="Glycoside hydrolase family 2 immunoglobulin-like beta-sandwich" evidence="5">
    <location>
        <begin position="176"/>
        <end position="287"/>
    </location>
</feature>
<evidence type="ECO:0000313" key="10">
    <source>
        <dbReference type="EMBL" id="RXS74845.1"/>
    </source>
</evidence>
<dbReference type="InterPro" id="IPR006104">
    <property type="entry name" value="Glyco_hydro_2_N"/>
</dbReference>
<proteinExistence type="inferred from homology"/>
<dbReference type="InterPro" id="IPR040605">
    <property type="entry name" value="Glyco_hydro2_dom5"/>
</dbReference>
<dbReference type="AlphaFoldDB" id="A0A4V1NRT2"/>
<evidence type="ECO:0000259" key="9">
    <source>
        <dbReference type="Pfam" id="PF18565"/>
    </source>
</evidence>
<sequence>MKKVLKAFRNIMAGKEKHMIKRLLNQGWTVQAGDGGGLSALFGGPGEPPKPVNLPHDHLVEIPRNPQEPNGPGNGFFHEEDMVYETTLQLEKEAEDKRIWLEFEAVYQNAFVYVNNAFAGKCAYGYSNFYLDITDFVKIGQANAIKVIVKDGVPSGRWYTGGGIFRDVHLMIAEPTHIAPDGVFVKTESVDDQIAEIAVCTEVVNDDKTMKSILLSAKLTDEAGKTVAEGNMPITIRGHVTDTYKLRLFVKNPKLWDAEHPNLYHYEVSVCEKETVLDTETGTFGIRKMQLDPVHGLRINGKTVKLRGGCIHHDNGVIGTKEFTLAAEERVKTLKSIGFNAIRSSHYPMSRKLLAACDKYGMYVMDEYADVWTSSKVAYDYSMHMTEWWEHDVANMIRKDKNHPCVIMYSIGNEIPEVGNSIDSGWGKKLADRIRALDPTRYVTNSMNLLLAGMDMLSKMAPGAQGQDQNTGEQPSGEINSMMSNMGDMMAQLMQSPMLAKMTEEAASQVDIVGYNYALGRYEPEGVEYPNRILVGSETNSPDLDKNWEVVEKLPYVIGDFDWTAWDYLGENGIGGYVYGDDCTNPMGAMYAPYPWKAAYCGDVNLLGDRRPVTYWREMIWGMRTAPYIAVQPPKHYGETKHGSQWCFSDAYRSWNHKDYAGKGIVVEVYAPADEIELFINGKSVGKKKTGEPHKYMATFDVTYETGQVEAVAYKDGMEIGRDILSTAGDEVHLTAEVKTTAGVGADAKLPADGTDIAYVDVAVVDAHGILNMDETQRVAVSIEGPGEVIGYGSANPVSEENYYDTEAMTYEGRIRAAVRANGTGKIKVTFTAGDKNCSVTIPAE</sequence>
<dbReference type="PANTHER" id="PTHR42732:SF1">
    <property type="entry name" value="BETA-MANNOSIDASE"/>
    <property type="match status" value="1"/>
</dbReference>
<feature type="domain" description="DUF4982" evidence="8">
    <location>
        <begin position="662"/>
        <end position="720"/>
    </location>
</feature>
<name>A0A4V1NRT2_9FIRM</name>
<keyword evidence="11" id="KW-1185">Reference proteome</keyword>
<dbReference type="InterPro" id="IPR013783">
    <property type="entry name" value="Ig-like_fold"/>
</dbReference>
<evidence type="ECO:0000259" key="6">
    <source>
        <dbReference type="Pfam" id="PF02836"/>
    </source>
</evidence>
<dbReference type="InterPro" id="IPR036156">
    <property type="entry name" value="Beta-gal/glucu_dom_sf"/>
</dbReference>
<evidence type="ECO:0000259" key="5">
    <source>
        <dbReference type="Pfam" id="PF00703"/>
    </source>
</evidence>
<dbReference type="SUPFAM" id="SSF49303">
    <property type="entry name" value="beta-Galactosidase/glucuronidase domain"/>
    <property type="match status" value="1"/>
</dbReference>
<protein>
    <submittedName>
        <fullName evidence="10">Glycoside hydrolase family 2 protein</fullName>
    </submittedName>
</protein>
<organism evidence="10 11">
    <name type="scientific">Blautia faecicola</name>
    <dbReference type="NCBI Taxonomy" id="2509240"/>
    <lineage>
        <taxon>Bacteria</taxon>
        <taxon>Bacillati</taxon>
        <taxon>Bacillota</taxon>
        <taxon>Clostridia</taxon>
        <taxon>Lachnospirales</taxon>
        <taxon>Lachnospiraceae</taxon>
        <taxon>Blautia</taxon>
    </lineage>
</organism>
<comment type="caution">
    <text evidence="10">The sequence shown here is derived from an EMBL/GenBank/DDBJ whole genome shotgun (WGS) entry which is preliminary data.</text>
</comment>
<evidence type="ECO:0000313" key="11">
    <source>
        <dbReference type="Proteomes" id="UP000290106"/>
    </source>
</evidence>
<reference evidence="10 11" key="1">
    <citation type="submission" date="2019-01" db="EMBL/GenBank/DDBJ databases">
        <title>Blautia sp. nov. KGMB01111 isolated human feces.</title>
        <authorList>
            <person name="Park J.-E."/>
            <person name="Kim J.-S."/>
            <person name="Park S.-H."/>
        </authorList>
    </citation>
    <scope>NUCLEOTIDE SEQUENCE [LARGE SCALE GENOMIC DNA]</scope>
    <source>
        <strain evidence="10 11">KGMB01111</strain>
    </source>
</reference>
<dbReference type="InterPro" id="IPR023230">
    <property type="entry name" value="Glyco_hydro_2_CS"/>
</dbReference>
<evidence type="ECO:0000259" key="8">
    <source>
        <dbReference type="Pfam" id="PF16355"/>
    </source>
</evidence>
<dbReference type="InterPro" id="IPR006102">
    <property type="entry name" value="Ig-like_GH2"/>
</dbReference>
<evidence type="ECO:0000256" key="4">
    <source>
        <dbReference type="RuleBase" id="RU361154"/>
    </source>
</evidence>
<dbReference type="OrthoDB" id="9762066at2"/>